<dbReference type="InterPro" id="IPR041916">
    <property type="entry name" value="Anti_sigma_zinc_sf"/>
</dbReference>
<feature type="domain" description="ChrR-like cupin" evidence="1">
    <location>
        <begin position="106"/>
        <end position="199"/>
    </location>
</feature>
<name>A0A380TBV7_9ZZZZ</name>
<dbReference type="Gene3D" id="2.60.120.10">
    <property type="entry name" value="Jelly Rolls"/>
    <property type="match status" value="1"/>
</dbReference>
<accession>A0A380TBV7</accession>
<dbReference type="InterPro" id="IPR012807">
    <property type="entry name" value="Anti-sigma_ChrR"/>
</dbReference>
<protein>
    <submittedName>
        <fullName evidence="2">Anti-sigma factor</fullName>
    </submittedName>
</protein>
<evidence type="ECO:0000313" key="2">
    <source>
        <dbReference type="EMBL" id="SUS05915.1"/>
    </source>
</evidence>
<dbReference type="NCBIfam" id="TIGR02451">
    <property type="entry name" value="anti_sig_ChrR"/>
    <property type="match status" value="1"/>
</dbReference>
<dbReference type="CDD" id="cd20301">
    <property type="entry name" value="cupin_ChrR"/>
    <property type="match status" value="1"/>
</dbReference>
<reference evidence="2" key="1">
    <citation type="submission" date="2018-07" db="EMBL/GenBank/DDBJ databases">
        <authorList>
            <person name="Quirk P.G."/>
            <person name="Krulwich T.A."/>
        </authorList>
    </citation>
    <scope>NUCLEOTIDE SEQUENCE</scope>
</reference>
<dbReference type="Gene3D" id="1.10.10.1320">
    <property type="entry name" value="Anti-sigma factor, zinc-finger domain"/>
    <property type="match status" value="1"/>
</dbReference>
<sequence>MITLHPSDELLVDYAAGALSEGLALAIASHASMCGVCAGRLAEIEGIGGSLLEGEAPIAMGYGALAALLNRLDDADRVHGAAPLPSLDAATRKVLPPPLQRYIGRDLDALPWRRVGRLFEEYRLPLTGAGVKATLMRLAPGSLMPRHSHRGQEYTLVLAGGYRDGEQAHRPGDFAAKDASDEHQPLVDNDATCVCFTALDAPLKLSGAIGALINPFLRL</sequence>
<organism evidence="2">
    <name type="scientific">metagenome</name>
    <dbReference type="NCBI Taxonomy" id="256318"/>
    <lineage>
        <taxon>unclassified sequences</taxon>
        <taxon>metagenomes</taxon>
    </lineage>
</organism>
<dbReference type="InterPro" id="IPR014710">
    <property type="entry name" value="RmlC-like_jellyroll"/>
</dbReference>
<dbReference type="InterPro" id="IPR025979">
    <property type="entry name" value="ChrR-like_cupin_dom"/>
</dbReference>
<dbReference type="AlphaFoldDB" id="A0A380TBV7"/>
<dbReference type="EMBL" id="UIDG01000137">
    <property type="protein sequence ID" value="SUS05915.1"/>
    <property type="molecule type" value="Genomic_DNA"/>
</dbReference>
<proteinExistence type="predicted"/>
<gene>
    <name evidence="2" type="ORF">DF3PB_2210003</name>
</gene>
<dbReference type="InterPro" id="IPR011051">
    <property type="entry name" value="RmlC_Cupin_sf"/>
</dbReference>
<evidence type="ECO:0000259" key="1">
    <source>
        <dbReference type="Pfam" id="PF12973"/>
    </source>
</evidence>
<dbReference type="SUPFAM" id="SSF51182">
    <property type="entry name" value="RmlC-like cupins"/>
    <property type="match status" value="1"/>
</dbReference>
<dbReference type="Pfam" id="PF12973">
    <property type="entry name" value="Cupin_7"/>
    <property type="match status" value="1"/>
</dbReference>